<evidence type="ECO:0000256" key="8">
    <source>
        <dbReference type="ARBA" id="ARBA00023136"/>
    </source>
</evidence>
<organism evidence="10 11">
    <name type="scientific">Clostridium botulinum B2 450</name>
    <dbReference type="NCBI Taxonomy" id="1379739"/>
    <lineage>
        <taxon>Bacteria</taxon>
        <taxon>Bacillati</taxon>
        <taxon>Bacillota</taxon>
        <taxon>Clostridia</taxon>
        <taxon>Eubacteriales</taxon>
        <taxon>Clostridiaceae</taxon>
        <taxon>Clostridium</taxon>
    </lineage>
</organism>
<protein>
    <submittedName>
        <fullName evidence="10">ABC transporter ATP-binding protein</fullName>
    </submittedName>
</protein>
<dbReference type="HOGENOM" id="CLU_000604_1_22_9"/>
<keyword evidence="8" id="KW-0472">Membrane</keyword>
<dbReference type="EMBL" id="JXSU01000007">
    <property type="protein sequence ID" value="KIS23507.1"/>
    <property type="molecule type" value="Genomic_DNA"/>
</dbReference>
<dbReference type="FunFam" id="3.40.50.300:FF:000056">
    <property type="entry name" value="Cell division ATP-binding protein FtsE"/>
    <property type="match status" value="1"/>
</dbReference>
<name>A0A0D1BUQ3_CLOBO</name>
<evidence type="ECO:0000256" key="6">
    <source>
        <dbReference type="ARBA" id="ARBA00022967"/>
    </source>
</evidence>
<evidence type="ECO:0000259" key="9">
    <source>
        <dbReference type="PROSITE" id="PS50893"/>
    </source>
</evidence>
<sequence>MIEISNLQKFYGDTEVLRDINVEIDKGDIYGLLGVSGAGKSTLLRCINGLESYEAGSLKVNDVEVKKLNEKELRAFRKNIGMIFQQFSLLERKTVYENVALPMECWGYKKQDIDKKVKELLELVELGDKIKSKPRELSGGQKQRVAIARALTLDPQILLCDEATSALDPSITNSILELLKKINKELGITIVVVTHQMDVVKQVCNKMAILSKGNLEAKGKVEDIFLDKPKVLEELLGELKDNVIPKKGINIEIIERENIQKGSLLSSLAIDTKVKYSLIWGGTDKYRDKILGSFIINIKNDDKSKIINYLNEKHIEWREV</sequence>
<keyword evidence="3" id="KW-1003">Cell membrane</keyword>
<keyword evidence="5 10" id="KW-0067">ATP-binding</keyword>
<evidence type="ECO:0000313" key="10">
    <source>
        <dbReference type="EMBL" id="KIS23507.1"/>
    </source>
</evidence>
<evidence type="ECO:0000256" key="2">
    <source>
        <dbReference type="ARBA" id="ARBA00022448"/>
    </source>
</evidence>
<dbReference type="Pfam" id="PF00005">
    <property type="entry name" value="ABC_tran"/>
    <property type="match status" value="1"/>
</dbReference>
<dbReference type="OrthoDB" id="9804199at2"/>
<evidence type="ECO:0000256" key="7">
    <source>
        <dbReference type="ARBA" id="ARBA00022970"/>
    </source>
</evidence>
<dbReference type="RefSeq" id="WP_043031843.1">
    <property type="nucleotide sequence ID" value="NZ_JXSU01000007.1"/>
</dbReference>
<evidence type="ECO:0000256" key="1">
    <source>
        <dbReference type="ARBA" id="ARBA00005417"/>
    </source>
</evidence>
<dbReference type="InterPro" id="IPR017871">
    <property type="entry name" value="ABC_transporter-like_CS"/>
</dbReference>
<evidence type="ECO:0000256" key="4">
    <source>
        <dbReference type="ARBA" id="ARBA00022741"/>
    </source>
</evidence>
<accession>A0A0D1BUQ3</accession>
<dbReference type="GO" id="GO:0016887">
    <property type="term" value="F:ATP hydrolysis activity"/>
    <property type="evidence" value="ECO:0007669"/>
    <property type="project" value="InterPro"/>
</dbReference>
<evidence type="ECO:0000313" key="11">
    <source>
        <dbReference type="Proteomes" id="UP000032250"/>
    </source>
</evidence>
<dbReference type="InterPro" id="IPR050086">
    <property type="entry name" value="MetN_ABC_transporter-like"/>
</dbReference>
<dbReference type="GO" id="GO:0006865">
    <property type="term" value="P:amino acid transport"/>
    <property type="evidence" value="ECO:0007669"/>
    <property type="project" value="UniProtKB-KW"/>
</dbReference>
<dbReference type="PATRIC" id="fig|1379739.3.peg.1912"/>
<dbReference type="PROSITE" id="PS50893">
    <property type="entry name" value="ABC_TRANSPORTER_2"/>
    <property type="match status" value="1"/>
</dbReference>
<feature type="domain" description="ABC transporter" evidence="9">
    <location>
        <begin position="2"/>
        <end position="237"/>
    </location>
</feature>
<dbReference type="Pfam" id="PF09383">
    <property type="entry name" value="NIL"/>
    <property type="match status" value="1"/>
</dbReference>
<keyword evidence="4" id="KW-0547">Nucleotide-binding</keyword>
<dbReference type="SUPFAM" id="SSF52540">
    <property type="entry name" value="P-loop containing nucleoside triphosphate hydrolases"/>
    <property type="match status" value="1"/>
</dbReference>
<evidence type="ECO:0000256" key="5">
    <source>
        <dbReference type="ARBA" id="ARBA00022840"/>
    </source>
</evidence>
<reference evidence="10 11" key="1">
    <citation type="submission" date="2014-06" db="EMBL/GenBank/DDBJ databases">
        <title>Genome characterization of distinct group I Clostridium botulinum lineages.</title>
        <authorList>
            <person name="Giordani F."/>
            <person name="Anselmo A."/>
            <person name="Fillo S."/>
            <person name="Palozzi A.M."/>
            <person name="Fortunato A."/>
            <person name="Gentile B."/>
            <person name="Ciammaruconi A."/>
            <person name="Anniballi F."/>
            <person name="De Medici D."/>
            <person name="Lista F."/>
        </authorList>
    </citation>
    <scope>NUCLEOTIDE SEQUENCE [LARGE SCALE GENOMIC DNA]</scope>
    <source>
        <strain evidence="10 11">B2 450</strain>
    </source>
</reference>
<dbReference type="SMART" id="SM00930">
    <property type="entry name" value="NIL"/>
    <property type="match status" value="1"/>
</dbReference>
<keyword evidence="2" id="KW-0813">Transport</keyword>
<dbReference type="InterPro" id="IPR003593">
    <property type="entry name" value="AAA+_ATPase"/>
</dbReference>
<dbReference type="GO" id="GO:0005886">
    <property type="term" value="C:plasma membrane"/>
    <property type="evidence" value="ECO:0007669"/>
    <property type="project" value="UniProtKB-ARBA"/>
</dbReference>
<dbReference type="SUPFAM" id="SSF55021">
    <property type="entry name" value="ACT-like"/>
    <property type="match status" value="1"/>
</dbReference>
<dbReference type="GO" id="GO:0005524">
    <property type="term" value="F:ATP binding"/>
    <property type="evidence" value="ECO:0007669"/>
    <property type="project" value="UniProtKB-KW"/>
</dbReference>
<keyword evidence="7" id="KW-0029">Amino-acid transport</keyword>
<dbReference type="Gene3D" id="3.40.50.300">
    <property type="entry name" value="P-loop containing nucleotide triphosphate hydrolases"/>
    <property type="match status" value="1"/>
</dbReference>
<dbReference type="PROSITE" id="PS00211">
    <property type="entry name" value="ABC_TRANSPORTER_1"/>
    <property type="match status" value="1"/>
</dbReference>
<keyword evidence="6" id="KW-1278">Translocase</keyword>
<dbReference type="AlphaFoldDB" id="A0A0D1BUQ3"/>
<dbReference type="PANTHER" id="PTHR43166:SF30">
    <property type="entry name" value="METHIONINE IMPORT ATP-BINDING PROTEIN METN"/>
    <property type="match status" value="1"/>
</dbReference>
<dbReference type="SMART" id="SM00382">
    <property type="entry name" value="AAA"/>
    <property type="match status" value="1"/>
</dbReference>
<dbReference type="Gene3D" id="3.30.70.260">
    <property type="match status" value="1"/>
</dbReference>
<comment type="similarity">
    <text evidence="1">Belongs to the ABC transporter superfamily.</text>
</comment>
<dbReference type="InterPro" id="IPR045865">
    <property type="entry name" value="ACT-like_dom_sf"/>
</dbReference>
<evidence type="ECO:0000256" key="3">
    <source>
        <dbReference type="ARBA" id="ARBA00022475"/>
    </source>
</evidence>
<dbReference type="Proteomes" id="UP000032250">
    <property type="component" value="Unassembled WGS sequence"/>
</dbReference>
<gene>
    <name evidence="10" type="ORF">N495_07835</name>
</gene>
<dbReference type="PANTHER" id="PTHR43166">
    <property type="entry name" value="AMINO ACID IMPORT ATP-BINDING PROTEIN"/>
    <property type="match status" value="1"/>
</dbReference>
<proteinExistence type="inferred from homology"/>
<dbReference type="InterPro" id="IPR018449">
    <property type="entry name" value="NIL_domain"/>
</dbReference>
<dbReference type="InterPro" id="IPR027417">
    <property type="entry name" value="P-loop_NTPase"/>
</dbReference>
<dbReference type="InterPro" id="IPR003439">
    <property type="entry name" value="ABC_transporter-like_ATP-bd"/>
</dbReference>
<comment type="caution">
    <text evidence="10">The sequence shown here is derived from an EMBL/GenBank/DDBJ whole genome shotgun (WGS) entry which is preliminary data.</text>
</comment>